<organism evidence="1 2">
    <name type="scientific">Aromatoleum petrolei</name>
    <dbReference type="NCBI Taxonomy" id="76116"/>
    <lineage>
        <taxon>Bacteria</taxon>
        <taxon>Pseudomonadati</taxon>
        <taxon>Pseudomonadota</taxon>
        <taxon>Betaproteobacteria</taxon>
        <taxon>Rhodocyclales</taxon>
        <taxon>Rhodocyclaceae</taxon>
        <taxon>Aromatoleum</taxon>
    </lineage>
</organism>
<sequence length="223" mass="23488">MSKPNLKLSVSFEFELEAPAAFVEASHEKLCKAVQELLGAMVLQGMPTVTAKQLAKAGVAVVSHHHHLDVLNTAAASVPRAELVAAGPHLTDDELDQLARRSAGRVPLADAERGRFLRRHALALAGEFRMVPCVVGGRLSSGKDAALAARLNLTNGSVLVSEQDRQSRLQANQDGLVVAIQGSEVRLRGACAGHTLSGPVIEVALGELAAHRDALVAIWQKGG</sequence>
<dbReference type="RefSeq" id="WP_169208475.1">
    <property type="nucleotide sequence ID" value="NZ_CP059560.1"/>
</dbReference>
<keyword evidence="2" id="KW-1185">Reference proteome</keyword>
<comment type="caution">
    <text evidence="1">The sequence shown here is derived from an EMBL/GenBank/DDBJ whole genome shotgun (WGS) entry which is preliminary data.</text>
</comment>
<dbReference type="EMBL" id="WTVR01000067">
    <property type="protein sequence ID" value="NMF91152.1"/>
    <property type="molecule type" value="Genomic_DNA"/>
</dbReference>
<gene>
    <name evidence="1" type="ORF">GPA26_22065</name>
</gene>
<proteinExistence type="predicted"/>
<accession>A0ABX1N0R6</accession>
<protein>
    <submittedName>
        <fullName evidence="1">Uncharacterized protein</fullName>
    </submittedName>
</protein>
<evidence type="ECO:0000313" key="2">
    <source>
        <dbReference type="Proteomes" id="UP000652074"/>
    </source>
</evidence>
<dbReference type="Proteomes" id="UP000652074">
    <property type="component" value="Unassembled WGS sequence"/>
</dbReference>
<name>A0ABX1N0R6_9RHOO</name>
<reference evidence="1 2" key="1">
    <citation type="submission" date="2019-12" db="EMBL/GenBank/DDBJ databases">
        <title>Comparative genomics gives insights into the taxonomy of the Azoarcus-Aromatoleum group and reveals separate origins of nif in the plant-associated Azoarcus and non-plant-associated Aromatoleum sub-groups.</title>
        <authorList>
            <person name="Lafos M."/>
            <person name="Maluk M."/>
            <person name="Batista M."/>
            <person name="Junghare M."/>
            <person name="Carmona M."/>
            <person name="Faoro H."/>
            <person name="Cruz L.M."/>
            <person name="Battistoni F."/>
            <person name="De Souza E."/>
            <person name="Pedrosa F."/>
            <person name="Chen W.-M."/>
            <person name="Poole P.S."/>
            <person name="Dixon R.A."/>
            <person name="James E.K."/>
        </authorList>
    </citation>
    <scope>NUCLEOTIDE SEQUENCE [LARGE SCALE GENOMIC DNA]</scope>
    <source>
        <strain evidence="1 2">ToN1</strain>
    </source>
</reference>
<evidence type="ECO:0000313" key="1">
    <source>
        <dbReference type="EMBL" id="NMF91152.1"/>
    </source>
</evidence>